<dbReference type="PANTHER" id="PTHR44013">
    <property type="entry name" value="ZINC-TYPE ALCOHOL DEHYDROGENASE-LIKE PROTEIN C16A3.02C"/>
    <property type="match status" value="1"/>
</dbReference>
<dbReference type="SMART" id="SM00829">
    <property type="entry name" value="PKS_ER"/>
    <property type="match status" value="1"/>
</dbReference>
<organism evidence="2 3">
    <name type="scientific">Paractinoplanes globisporus</name>
    <dbReference type="NCBI Taxonomy" id="113565"/>
    <lineage>
        <taxon>Bacteria</taxon>
        <taxon>Bacillati</taxon>
        <taxon>Actinomycetota</taxon>
        <taxon>Actinomycetes</taxon>
        <taxon>Micromonosporales</taxon>
        <taxon>Micromonosporaceae</taxon>
        <taxon>Paractinoplanes</taxon>
    </lineage>
</organism>
<proteinExistence type="predicted"/>
<dbReference type="Gene3D" id="3.90.180.10">
    <property type="entry name" value="Medium-chain alcohol dehydrogenases, catalytic domain"/>
    <property type="match status" value="1"/>
</dbReference>
<dbReference type="Pfam" id="PF08240">
    <property type="entry name" value="ADH_N"/>
    <property type="match status" value="1"/>
</dbReference>
<dbReference type="CDD" id="cd05289">
    <property type="entry name" value="MDR_like_2"/>
    <property type="match status" value="1"/>
</dbReference>
<dbReference type="RefSeq" id="WP_026205201.1">
    <property type="nucleotide sequence ID" value="NZ_JBIAZU010000001.1"/>
</dbReference>
<name>A0ABW6W7E5_9ACTN</name>
<comment type="caution">
    <text evidence="2">The sequence shown here is derived from an EMBL/GenBank/DDBJ whole genome shotgun (WGS) entry which is preliminary data.</text>
</comment>
<accession>A0ABW6W7E5</accession>
<dbReference type="PANTHER" id="PTHR44013:SF1">
    <property type="entry name" value="ZINC-TYPE ALCOHOL DEHYDROGENASE-LIKE PROTEIN C16A3.02C"/>
    <property type="match status" value="1"/>
</dbReference>
<feature type="domain" description="Enoyl reductase (ER)" evidence="1">
    <location>
        <begin position="10"/>
        <end position="293"/>
    </location>
</feature>
<dbReference type="Pfam" id="PF13602">
    <property type="entry name" value="ADH_zinc_N_2"/>
    <property type="match status" value="1"/>
</dbReference>
<dbReference type="InterPro" id="IPR036291">
    <property type="entry name" value="NAD(P)-bd_dom_sf"/>
</dbReference>
<dbReference type="GO" id="GO:0016491">
    <property type="term" value="F:oxidoreductase activity"/>
    <property type="evidence" value="ECO:0007669"/>
    <property type="project" value="UniProtKB-KW"/>
</dbReference>
<dbReference type="Gene3D" id="3.40.50.720">
    <property type="entry name" value="NAD(P)-binding Rossmann-like Domain"/>
    <property type="match status" value="1"/>
</dbReference>
<dbReference type="InterPro" id="IPR020843">
    <property type="entry name" value="ER"/>
</dbReference>
<evidence type="ECO:0000259" key="1">
    <source>
        <dbReference type="SMART" id="SM00829"/>
    </source>
</evidence>
<reference evidence="2 3" key="1">
    <citation type="submission" date="2024-10" db="EMBL/GenBank/DDBJ databases">
        <title>The Natural Products Discovery Center: Release of the First 8490 Sequenced Strains for Exploring Actinobacteria Biosynthetic Diversity.</title>
        <authorList>
            <person name="Kalkreuter E."/>
            <person name="Kautsar S.A."/>
            <person name="Yang D."/>
            <person name="Bader C.D."/>
            <person name="Teijaro C.N."/>
            <person name="Fluegel L."/>
            <person name="Davis C.M."/>
            <person name="Simpson J.R."/>
            <person name="Lauterbach L."/>
            <person name="Steele A.D."/>
            <person name="Gui C."/>
            <person name="Meng S."/>
            <person name="Li G."/>
            <person name="Viehrig K."/>
            <person name="Ye F."/>
            <person name="Su P."/>
            <person name="Kiefer A.F."/>
            <person name="Nichols A."/>
            <person name="Cepeda A.J."/>
            <person name="Yan W."/>
            <person name="Fan B."/>
            <person name="Jiang Y."/>
            <person name="Adhikari A."/>
            <person name="Zheng C.-J."/>
            <person name="Schuster L."/>
            <person name="Cowan T.M."/>
            <person name="Smanski M.J."/>
            <person name="Chevrette M.G."/>
            <person name="De Carvalho L.P.S."/>
            <person name="Shen B."/>
        </authorList>
    </citation>
    <scope>NUCLEOTIDE SEQUENCE [LARGE SCALE GENOMIC DNA]</scope>
    <source>
        <strain evidence="2 3">NPDC000087</strain>
    </source>
</reference>
<dbReference type="Proteomes" id="UP001602245">
    <property type="component" value="Unassembled WGS sequence"/>
</dbReference>
<dbReference type="EMBL" id="JBIAZU010000001">
    <property type="protein sequence ID" value="MFF5288938.1"/>
    <property type="molecule type" value="Genomic_DNA"/>
</dbReference>
<evidence type="ECO:0000313" key="3">
    <source>
        <dbReference type="Proteomes" id="UP001602245"/>
    </source>
</evidence>
<dbReference type="SUPFAM" id="SSF51735">
    <property type="entry name" value="NAD(P)-binding Rossmann-fold domains"/>
    <property type="match status" value="1"/>
</dbReference>
<dbReference type="SUPFAM" id="SSF50129">
    <property type="entry name" value="GroES-like"/>
    <property type="match status" value="1"/>
</dbReference>
<dbReference type="InterPro" id="IPR052733">
    <property type="entry name" value="Chloroplast_QOR"/>
</dbReference>
<gene>
    <name evidence="2" type="ORF">ACFY35_05850</name>
</gene>
<dbReference type="EC" id="1.-.-.-" evidence="2"/>
<evidence type="ECO:0000313" key="2">
    <source>
        <dbReference type="EMBL" id="MFF5288938.1"/>
    </source>
</evidence>
<sequence>MKAVRFHEYGEHDVLRYEDADRPAAADGQVLVRVAGTTFNPVDAAIRAGYMREAMPVTLPHTPGIDLSGTVEGTGEAVIAFLPMLADGASAEYVVVDRALLAAAPTNVPLADTAALPSSALTAWQAVFEHADIRPGQRVLVNGGGGAVGGYAIQLAAQAGAYVIATAGPRSRDAVRAHGASEVIDYTAGPIRVGEPVDAVLHLARADASTLVEQIRPGGVLVSTVGPVEAGGAAGIRVVPMGVRSDAAQLTEIVHRVEAGTLRLDISARYRLPDLPEVHALGEKGGFRGKVVVTVGE</sequence>
<keyword evidence="3" id="KW-1185">Reference proteome</keyword>
<dbReference type="InterPro" id="IPR013154">
    <property type="entry name" value="ADH-like_N"/>
</dbReference>
<protein>
    <submittedName>
        <fullName evidence="2">NADP-dependent oxidoreductase</fullName>
        <ecNumber evidence="2">1.-.-.-</ecNumber>
    </submittedName>
</protein>
<dbReference type="InterPro" id="IPR011032">
    <property type="entry name" value="GroES-like_sf"/>
</dbReference>
<keyword evidence="2" id="KW-0560">Oxidoreductase</keyword>